<dbReference type="Gene3D" id="3.40.1190.20">
    <property type="match status" value="1"/>
</dbReference>
<keyword evidence="5" id="KW-0067">ATP-binding</keyword>
<name>A0A0M6WCP7_9FIRM</name>
<dbReference type="InterPro" id="IPR050306">
    <property type="entry name" value="PfkB_Carbo_kinase"/>
</dbReference>
<evidence type="ECO:0000256" key="5">
    <source>
        <dbReference type="ARBA" id="ARBA00022840"/>
    </source>
</evidence>
<dbReference type="Proteomes" id="UP000049979">
    <property type="component" value="Unassembled WGS sequence"/>
</dbReference>
<evidence type="ECO:0000256" key="3">
    <source>
        <dbReference type="ARBA" id="ARBA00022741"/>
    </source>
</evidence>
<accession>A0A0M6WCP7</accession>
<keyword evidence="3" id="KW-0547">Nucleotide-binding</keyword>
<feature type="domain" description="Carbohydrate kinase PfkB" evidence="7">
    <location>
        <begin position="6"/>
        <end position="310"/>
    </location>
</feature>
<evidence type="ECO:0000313" key="9">
    <source>
        <dbReference type="Proteomes" id="UP000049979"/>
    </source>
</evidence>
<dbReference type="GO" id="GO:0005524">
    <property type="term" value="F:ATP binding"/>
    <property type="evidence" value="ECO:0007669"/>
    <property type="project" value="UniProtKB-KW"/>
</dbReference>
<keyword evidence="2 6" id="KW-0808">Transferase</keyword>
<dbReference type="OrthoDB" id="9813569at2"/>
<dbReference type="SUPFAM" id="SSF53613">
    <property type="entry name" value="Ribokinase-like"/>
    <property type="match status" value="1"/>
</dbReference>
<dbReference type="InterPro" id="IPR002139">
    <property type="entry name" value="Ribo/fructo_kinase"/>
</dbReference>
<evidence type="ECO:0000256" key="2">
    <source>
        <dbReference type="ARBA" id="ARBA00022679"/>
    </source>
</evidence>
<dbReference type="PROSITE" id="PS00584">
    <property type="entry name" value="PFKB_KINASES_2"/>
    <property type="match status" value="1"/>
</dbReference>
<dbReference type="InterPro" id="IPR002173">
    <property type="entry name" value="Carboh/pur_kinase_PfkB_CS"/>
</dbReference>
<protein>
    <submittedName>
        <fullName evidence="8">Sugar kinases, ribokinase family</fullName>
        <ecNumber evidence="8">2.7.1.4</ecNumber>
    </submittedName>
</protein>
<dbReference type="PANTHER" id="PTHR43085:SF1">
    <property type="entry name" value="PSEUDOURIDINE KINASE-RELATED"/>
    <property type="match status" value="1"/>
</dbReference>
<organism evidence="8 9">
    <name type="scientific">Roseburia faecis</name>
    <dbReference type="NCBI Taxonomy" id="301302"/>
    <lineage>
        <taxon>Bacteria</taxon>
        <taxon>Bacillati</taxon>
        <taxon>Bacillota</taxon>
        <taxon>Clostridia</taxon>
        <taxon>Lachnospirales</taxon>
        <taxon>Lachnospiraceae</taxon>
        <taxon>Roseburia</taxon>
    </lineage>
</organism>
<evidence type="ECO:0000256" key="6">
    <source>
        <dbReference type="RuleBase" id="RU003704"/>
    </source>
</evidence>
<evidence type="ECO:0000256" key="4">
    <source>
        <dbReference type="ARBA" id="ARBA00022777"/>
    </source>
</evidence>
<reference evidence="9" key="1">
    <citation type="submission" date="2015-05" db="EMBL/GenBank/DDBJ databases">
        <authorList>
            <consortium name="Pathogen Informatics"/>
        </authorList>
    </citation>
    <scope>NUCLEOTIDE SEQUENCE [LARGE SCALE GENOMIC DNA]</scope>
    <source>
        <strain evidence="9">M72</strain>
    </source>
</reference>
<evidence type="ECO:0000256" key="1">
    <source>
        <dbReference type="ARBA" id="ARBA00010688"/>
    </source>
</evidence>
<dbReference type="GO" id="GO:0006000">
    <property type="term" value="P:fructose metabolic process"/>
    <property type="evidence" value="ECO:0007669"/>
    <property type="project" value="UniProtKB-ARBA"/>
</dbReference>
<proteinExistence type="inferred from homology"/>
<dbReference type="PANTHER" id="PTHR43085">
    <property type="entry name" value="HEXOKINASE FAMILY MEMBER"/>
    <property type="match status" value="1"/>
</dbReference>
<dbReference type="STRING" id="301302.ERS852420_01377"/>
<dbReference type="CDD" id="cd01167">
    <property type="entry name" value="bac_FRK"/>
    <property type="match status" value="1"/>
</dbReference>
<dbReference type="InterPro" id="IPR029056">
    <property type="entry name" value="Ribokinase-like"/>
</dbReference>
<dbReference type="InterPro" id="IPR011611">
    <property type="entry name" value="PfkB_dom"/>
</dbReference>
<dbReference type="GO" id="GO:0008865">
    <property type="term" value="F:fructokinase activity"/>
    <property type="evidence" value="ECO:0007669"/>
    <property type="project" value="UniProtKB-EC"/>
</dbReference>
<evidence type="ECO:0000313" key="8">
    <source>
        <dbReference type="EMBL" id="CRL33067.1"/>
    </source>
</evidence>
<evidence type="ECO:0000259" key="7">
    <source>
        <dbReference type="Pfam" id="PF00294"/>
    </source>
</evidence>
<dbReference type="PRINTS" id="PR00990">
    <property type="entry name" value="RIBOKINASE"/>
</dbReference>
<dbReference type="AlphaFoldDB" id="A0A0M6WCP7"/>
<keyword evidence="4 6" id="KW-0418">Kinase</keyword>
<dbReference type="RefSeq" id="WP_055066922.1">
    <property type="nucleotide sequence ID" value="NZ_CP173697.1"/>
</dbReference>
<keyword evidence="9" id="KW-1185">Reference proteome</keyword>
<gene>
    <name evidence="8" type="ORF">M72_01161</name>
</gene>
<dbReference type="Pfam" id="PF00294">
    <property type="entry name" value="PfkB"/>
    <property type="match status" value="1"/>
</dbReference>
<comment type="similarity">
    <text evidence="1 6">Belongs to the carbohydrate kinase PfkB family.</text>
</comment>
<dbReference type="EMBL" id="CVRR01000005">
    <property type="protein sequence ID" value="CRL33067.1"/>
    <property type="molecule type" value="Genomic_DNA"/>
</dbReference>
<dbReference type="EC" id="2.7.1.4" evidence="8"/>
<sequence>MEKEVDIVALGELLIDFTEAGYGKDGMKLFEQNPGGAPANLLTVASHMGYRTSFIGKVGKDMHGAFLKRTLQNEGIAVDHLIEDDKYFTTLAFVEIDENGERKFSFARKPGADTQLRKEELDPTLLQKGKIFHFGSLSLTDEPAKSATLEAVHIAKDAGALVSYDPNYRASLWRNEQTAVQEMKAVIPFADVMKVSDEESLLLTGKNSYEEAAEELLSMGPELIAITLGSDGVLVATTDGKEQIRGFATEAVDTTGAGDSFWGGFLSQFLSLNKAIDEMDWNDLRACARQGNAVACLCVQKRGGIPAIPKKREVMEFLNQHIKK</sequence>